<dbReference type="Gene3D" id="2.40.50.140">
    <property type="entry name" value="Nucleic acid-binding proteins"/>
    <property type="match status" value="1"/>
</dbReference>
<dbReference type="Proteomes" id="UP000887540">
    <property type="component" value="Unplaced"/>
</dbReference>
<dbReference type="GO" id="GO:0003723">
    <property type="term" value="F:RNA binding"/>
    <property type="evidence" value="ECO:0007669"/>
    <property type="project" value="InterPro"/>
</dbReference>
<keyword evidence="7" id="KW-0732">Signal</keyword>
<name>A0A914DHY0_9BILA</name>
<dbReference type="GO" id="GO:0043022">
    <property type="term" value="F:ribosome binding"/>
    <property type="evidence" value="ECO:0007669"/>
    <property type="project" value="TreeGrafter"/>
</dbReference>
<dbReference type="Pfam" id="PF01176">
    <property type="entry name" value="eIF-1a"/>
    <property type="match status" value="1"/>
</dbReference>
<keyword evidence="4 6" id="KW-0396">Initiation factor</keyword>
<dbReference type="SUPFAM" id="SSF50249">
    <property type="entry name" value="Nucleic acid-binding proteins"/>
    <property type="match status" value="1"/>
</dbReference>
<evidence type="ECO:0000259" key="8">
    <source>
        <dbReference type="PROSITE" id="PS50832"/>
    </source>
</evidence>
<dbReference type="InterPro" id="IPR004368">
    <property type="entry name" value="TIF_IF1"/>
</dbReference>
<comment type="similarity">
    <text evidence="2">Belongs to the IF-1 family.</text>
</comment>
<proteinExistence type="inferred from homology"/>
<evidence type="ECO:0000256" key="5">
    <source>
        <dbReference type="ARBA" id="ARBA00022917"/>
    </source>
</evidence>
<evidence type="ECO:0000256" key="2">
    <source>
        <dbReference type="ARBA" id="ARBA00010939"/>
    </source>
</evidence>
<evidence type="ECO:0000256" key="4">
    <source>
        <dbReference type="ARBA" id="ARBA00022540"/>
    </source>
</evidence>
<organism evidence="9 10">
    <name type="scientific">Acrobeloides nanus</name>
    <dbReference type="NCBI Taxonomy" id="290746"/>
    <lineage>
        <taxon>Eukaryota</taxon>
        <taxon>Metazoa</taxon>
        <taxon>Ecdysozoa</taxon>
        <taxon>Nematoda</taxon>
        <taxon>Chromadorea</taxon>
        <taxon>Rhabditida</taxon>
        <taxon>Tylenchina</taxon>
        <taxon>Cephalobomorpha</taxon>
        <taxon>Cephaloboidea</taxon>
        <taxon>Cephalobidae</taxon>
        <taxon>Acrobeloides</taxon>
    </lineage>
</organism>
<accession>A0A914DHY0</accession>
<keyword evidence="9" id="KW-1185">Reference proteome</keyword>
<dbReference type="PANTHER" id="PTHR33370:SF1">
    <property type="entry name" value="TRANSLATION INITIATION FACTOR IF-1, CHLOROPLASTIC"/>
    <property type="match status" value="1"/>
</dbReference>
<comment type="function">
    <text evidence="1">One of the essential components for the initiation of protein synthesis. Stabilizes the binding of IF-2 and IF-3 on the 30S subunit to which N-formylmethionyl-tRNA(fMet) subsequently binds. Helps modulate mRNA selection, yielding the 30S pre-initiation complex (PIC). Upon addition of the 50S ribosomal subunit IF-1, IF-2 and IF-3 are released leaving the mature 70S translation initiation complex.</text>
</comment>
<dbReference type="WBParaSite" id="ACRNAN_scaffold2565.g32573.t1">
    <property type="protein sequence ID" value="ACRNAN_scaffold2565.g32573.t1"/>
    <property type="gene ID" value="ACRNAN_scaffold2565.g32573"/>
</dbReference>
<comment type="subunit">
    <text evidence="3">Component of the 30S ribosomal translation pre-initiation complex which assembles on the 30S ribosome in the order IF-2 and IF-3, IF-1 and N-formylmethionyl-tRNA(fMet); mRNA recruitment can occur at any time during PIC assembly.</text>
</comment>
<sequence length="113" mass="12625">MRSKYFFMLISFFIITLFCSASPEDDPVDNGDAIAATVEPSPRDVITSEGLVIEARPSSSFRVKLDNDQIILASIAGKIRKRKLRILVGDRVLLKIVPLRPPTAQIVRRLNKS</sequence>
<feature type="chain" id="PRO_5038092145" evidence="7">
    <location>
        <begin position="22"/>
        <end position="113"/>
    </location>
</feature>
<dbReference type="InterPro" id="IPR006196">
    <property type="entry name" value="RNA-binding_domain_S1_IF1"/>
</dbReference>
<evidence type="ECO:0000313" key="10">
    <source>
        <dbReference type="WBParaSite" id="ACRNAN_scaffold2565.g32573.t1"/>
    </source>
</evidence>
<evidence type="ECO:0000313" key="9">
    <source>
        <dbReference type="Proteomes" id="UP000887540"/>
    </source>
</evidence>
<protein>
    <submittedName>
        <fullName evidence="10">S1-like domain-containing protein</fullName>
    </submittedName>
</protein>
<dbReference type="InterPro" id="IPR012340">
    <property type="entry name" value="NA-bd_OB-fold"/>
</dbReference>
<reference evidence="10" key="1">
    <citation type="submission" date="2022-11" db="UniProtKB">
        <authorList>
            <consortium name="WormBaseParasite"/>
        </authorList>
    </citation>
    <scope>IDENTIFICATION</scope>
</reference>
<evidence type="ECO:0000256" key="3">
    <source>
        <dbReference type="ARBA" id="ARBA00011599"/>
    </source>
</evidence>
<dbReference type="GO" id="GO:0005829">
    <property type="term" value="C:cytosol"/>
    <property type="evidence" value="ECO:0007669"/>
    <property type="project" value="TreeGrafter"/>
</dbReference>
<evidence type="ECO:0000256" key="6">
    <source>
        <dbReference type="PROSITE-ProRule" id="PRU00181"/>
    </source>
</evidence>
<feature type="domain" description="S1-like" evidence="8">
    <location>
        <begin position="36"/>
        <end position="111"/>
    </location>
</feature>
<dbReference type="AlphaFoldDB" id="A0A914DHY0"/>
<keyword evidence="5 6" id="KW-0648">Protein biosynthesis</keyword>
<dbReference type="PANTHER" id="PTHR33370">
    <property type="entry name" value="TRANSLATION INITIATION FACTOR IF-1, CHLOROPLASTIC"/>
    <property type="match status" value="1"/>
</dbReference>
<feature type="signal peptide" evidence="7">
    <location>
        <begin position="1"/>
        <end position="21"/>
    </location>
</feature>
<evidence type="ECO:0000256" key="7">
    <source>
        <dbReference type="SAM" id="SignalP"/>
    </source>
</evidence>
<dbReference type="PROSITE" id="PS50832">
    <property type="entry name" value="S1_IF1_TYPE"/>
    <property type="match status" value="1"/>
</dbReference>
<evidence type="ECO:0000256" key="1">
    <source>
        <dbReference type="ARBA" id="ARBA00003935"/>
    </source>
</evidence>
<dbReference type="GO" id="GO:0003743">
    <property type="term" value="F:translation initiation factor activity"/>
    <property type="evidence" value="ECO:0007669"/>
    <property type="project" value="UniProtKB-UniRule"/>
</dbReference>